<comment type="subcellular location">
    <subcellularLocation>
        <location evidence="8">Cytoplasm</location>
    </subcellularLocation>
</comment>
<keyword evidence="8" id="KW-0963">Cytoplasm</keyword>
<feature type="compositionally biased region" description="Basic and acidic residues" evidence="10">
    <location>
        <begin position="327"/>
        <end position="342"/>
    </location>
</feature>
<evidence type="ECO:0000256" key="7">
    <source>
        <dbReference type="ARBA" id="ARBA00025162"/>
    </source>
</evidence>
<dbReference type="InterPro" id="IPR036925">
    <property type="entry name" value="TIF_IF2_dom3_sf"/>
</dbReference>
<dbReference type="Gene3D" id="1.10.10.2480">
    <property type="match status" value="1"/>
</dbReference>
<keyword evidence="6 8" id="KW-0342">GTP-binding</keyword>
<evidence type="ECO:0000256" key="10">
    <source>
        <dbReference type="SAM" id="MobiDB-lite"/>
    </source>
</evidence>
<dbReference type="HAMAP" id="MF_00100_B">
    <property type="entry name" value="IF_2_B"/>
    <property type="match status" value="1"/>
</dbReference>
<dbReference type="GO" id="GO:0003743">
    <property type="term" value="F:translation initiation factor activity"/>
    <property type="evidence" value="ECO:0007669"/>
    <property type="project" value="UniProtKB-UniRule"/>
</dbReference>
<feature type="region of interest" description="Disordered" evidence="10">
    <location>
        <begin position="49"/>
        <end position="71"/>
    </location>
</feature>
<evidence type="ECO:0000313" key="13">
    <source>
        <dbReference type="Proteomes" id="UP000316304"/>
    </source>
</evidence>
<proteinExistence type="inferred from homology"/>
<comment type="similarity">
    <text evidence="1 8 9">Belongs to the TRAFAC class translation factor GTPase superfamily. Classic translation factor GTPase family. IF-2 subfamily.</text>
</comment>
<organism evidence="12 13">
    <name type="scientific">Novipirellula galeiformis</name>
    <dbReference type="NCBI Taxonomy" id="2528004"/>
    <lineage>
        <taxon>Bacteria</taxon>
        <taxon>Pseudomonadati</taxon>
        <taxon>Planctomycetota</taxon>
        <taxon>Planctomycetia</taxon>
        <taxon>Pirellulales</taxon>
        <taxon>Pirellulaceae</taxon>
        <taxon>Novipirellula</taxon>
    </lineage>
</organism>
<feature type="compositionally biased region" description="Basic and acidic residues" evidence="10">
    <location>
        <begin position="371"/>
        <end position="383"/>
    </location>
</feature>
<dbReference type="InterPro" id="IPR000178">
    <property type="entry name" value="TF_IF2_bacterial-like"/>
</dbReference>
<dbReference type="SUPFAM" id="SSF50447">
    <property type="entry name" value="Translation proteins"/>
    <property type="match status" value="2"/>
</dbReference>
<dbReference type="Pfam" id="PF04760">
    <property type="entry name" value="IF2_N"/>
    <property type="match status" value="1"/>
</dbReference>
<dbReference type="EMBL" id="SJPT01000007">
    <property type="protein sequence ID" value="TWU20948.1"/>
    <property type="molecule type" value="Genomic_DNA"/>
</dbReference>
<feature type="region of interest" description="Disordered" evidence="10">
    <location>
        <begin position="84"/>
        <end position="401"/>
    </location>
</feature>
<evidence type="ECO:0000256" key="9">
    <source>
        <dbReference type="RuleBase" id="RU000644"/>
    </source>
</evidence>
<dbReference type="NCBIfam" id="TIGR00487">
    <property type="entry name" value="IF-2"/>
    <property type="match status" value="1"/>
</dbReference>
<accession>A0A5C6C9T6</accession>
<evidence type="ECO:0000256" key="6">
    <source>
        <dbReference type="ARBA" id="ARBA00023134"/>
    </source>
</evidence>
<evidence type="ECO:0000256" key="1">
    <source>
        <dbReference type="ARBA" id="ARBA00007733"/>
    </source>
</evidence>
<dbReference type="Pfam" id="PF22042">
    <property type="entry name" value="EF-G_D2"/>
    <property type="match status" value="1"/>
</dbReference>
<dbReference type="InterPro" id="IPR000795">
    <property type="entry name" value="T_Tr_GTP-bd_dom"/>
</dbReference>
<feature type="compositionally biased region" description="Low complexity" evidence="10">
    <location>
        <begin position="129"/>
        <end position="154"/>
    </location>
</feature>
<dbReference type="Pfam" id="PF00009">
    <property type="entry name" value="GTP_EFTU"/>
    <property type="match status" value="1"/>
</dbReference>
<dbReference type="InterPro" id="IPR015760">
    <property type="entry name" value="TIF_IF2"/>
</dbReference>
<dbReference type="InterPro" id="IPR027417">
    <property type="entry name" value="P-loop_NTPase"/>
</dbReference>
<feature type="compositionally biased region" description="Basic and acidic residues" evidence="10">
    <location>
        <begin position="158"/>
        <end position="175"/>
    </location>
</feature>
<dbReference type="Gene3D" id="3.40.50.300">
    <property type="entry name" value="P-loop containing nucleotide triphosphate hydrolases"/>
    <property type="match status" value="1"/>
</dbReference>
<dbReference type="InterPro" id="IPR005225">
    <property type="entry name" value="Small_GTP-bd"/>
</dbReference>
<feature type="compositionally biased region" description="Basic and acidic residues" evidence="10">
    <location>
        <begin position="274"/>
        <end position="288"/>
    </location>
</feature>
<feature type="compositionally biased region" description="Low complexity" evidence="10">
    <location>
        <begin position="54"/>
        <end position="71"/>
    </location>
</feature>
<dbReference type="PROSITE" id="PS51722">
    <property type="entry name" value="G_TR_2"/>
    <property type="match status" value="1"/>
</dbReference>
<name>A0A5C6C9T6_9BACT</name>
<dbReference type="InterPro" id="IPR006847">
    <property type="entry name" value="IF2_N"/>
</dbReference>
<dbReference type="OrthoDB" id="9811804at2"/>
<dbReference type="InterPro" id="IPR023115">
    <property type="entry name" value="TIF_IF2_dom3"/>
</dbReference>
<dbReference type="Proteomes" id="UP000316304">
    <property type="component" value="Unassembled WGS sequence"/>
</dbReference>
<dbReference type="InterPro" id="IPR044145">
    <property type="entry name" value="IF2_II"/>
</dbReference>
<dbReference type="CDD" id="cd03692">
    <property type="entry name" value="mtIF2_IVc"/>
    <property type="match status" value="1"/>
</dbReference>
<dbReference type="CDD" id="cd03702">
    <property type="entry name" value="IF2_mtIF2_II"/>
    <property type="match status" value="1"/>
</dbReference>
<feature type="binding site" evidence="8">
    <location>
        <begin position="495"/>
        <end position="502"/>
    </location>
    <ligand>
        <name>GTP</name>
        <dbReference type="ChEBI" id="CHEBI:37565"/>
    </ligand>
</feature>
<dbReference type="AlphaFoldDB" id="A0A5C6C9T6"/>
<dbReference type="FunFam" id="3.40.50.10050:FF:000001">
    <property type="entry name" value="Translation initiation factor IF-2"/>
    <property type="match status" value="1"/>
</dbReference>
<evidence type="ECO:0000256" key="4">
    <source>
        <dbReference type="ARBA" id="ARBA00022741"/>
    </source>
</evidence>
<dbReference type="GO" id="GO:0005829">
    <property type="term" value="C:cytosol"/>
    <property type="evidence" value="ECO:0007669"/>
    <property type="project" value="TreeGrafter"/>
</dbReference>
<dbReference type="Pfam" id="PF11987">
    <property type="entry name" value="IF-2"/>
    <property type="match status" value="1"/>
</dbReference>
<dbReference type="PANTHER" id="PTHR43381:SF5">
    <property type="entry name" value="TR-TYPE G DOMAIN-CONTAINING PROTEIN"/>
    <property type="match status" value="1"/>
</dbReference>
<feature type="region of interest" description="G-domain" evidence="8">
    <location>
        <begin position="489"/>
        <end position="637"/>
    </location>
</feature>
<dbReference type="FunFam" id="3.40.50.300:FF:000019">
    <property type="entry name" value="Translation initiation factor IF-2"/>
    <property type="match status" value="1"/>
</dbReference>
<feature type="binding site" evidence="8">
    <location>
        <begin position="541"/>
        <end position="545"/>
    </location>
    <ligand>
        <name>GTP</name>
        <dbReference type="ChEBI" id="CHEBI:37565"/>
    </ligand>
</feature>
<comment type="caution">
    <text evidence="12">The sequence shown here is derived from an EMBL/GenBank/DDBJ whole genome shotgun (WGS) entry which is preliminary data.</text>
</comment>
<protein>
    <recommendedName>
        <fullName evidence="2 8">Translation initiation factor IF-2</fullName>
    </recommendedName>
</protein>
<feature type="binding site" evidence="8">
    <location>
        <begin position="595"/>
        <end position="598"/>
    </location>
    <ligand>
        <name>GTP</name>
        <dbReference type="ChEBI" id="CHEBI:37565"/>
    </ligand>
</feature>
<dbReference type="GO" id="GO:0003924">
    <property type="term" value="F:GTPase activity"/>
    <property type="evidence" value="ECO:0007669"/>
    <property type="project" value="UniProtKB-UniRule"/>
</dbReference>
<gene>
    <name evidence="8 12" type="primary">infB</name>
    <name evidence="12" type="ORF">Pla52o_39800</name>
</gene>
<evidence type="ECO:0000256" key="2">
    <source>
        <dbReference type="ARBA" id="ARBA00020675"/>
    </source>
</evidence>
<dbReference type="CDD" id="cd01887">
    <property type="entry name" value="IF2_eIF5B"/>
    <property type="match status" value="1"/>
</dbReference>
<dbReference type="SUPFAM" id="SSF52156">
    <property type="entry name" value="Initiation factor IF2/eIF5b, domain 3"/>
    <property type="match status" value="1"/>
</dbReference>
<dbReference type="FunFam" id="2.40.30.10:FF:000054">
    <property type="entry name" value="Translation initiation factor IF-2"/>
    <property type="match status" value="1"/>
</dbReference>
<dbReference type="SUPFAM" id="SSF52540">
    <property type="entry name" value="P-loop containing nucleoside triphosphate hydrolases"/>
    <property type="match status" value="1"/>
</dbReference>
<dbReference type="FunFam" id="2.40.30.10:FF:000008">
    <property type="entry name" value="Translation initiation factor IF-2"/>
    <property type="match status" value="1"/>
</dbReference>
<keyword evidence="4 8" id="KW-0547">Nucleotide-binding</keyword>
<dbReference type="RefSeq" id="WP_146596088.1">
    <property type="nucleotide sequence ID" value="NZ_SJPT01000007.1"/>
</dbReference>
<dbReference type="Gene3D" id="3.40.50.10050">
    <property type="entry name" value="Translation initiation factor IF- 2, domain 3"/>
    <property type="match status" value="1"/>
</dbReference>
<evidence type="ECO:0000313" key="12">
    <source>
        <dbReference type="EMBL" id="TWU20948.1"/>
    </source>
</evidence>
<reference evidence="12 13" key="1">
    <citation type="submission" date="2019-02" db="EMBL/GenBank/DDBJ databases">
        <title>Deep-cultivation of Planctomycetes and their phenomic and genomic characterization uncovers novel biology.</title>
        <authorList>
            <person name="Wiegand S."/>
            <person name="Jogler M."/>
            <person name="Boedeker C."/>
            <person name="Pinto D."/>
            <person name="Vollmers J."/>
            <person name="Rivas-Marin E."/>
            <person name="Kohn T."/>
            <person name="Peeters S.H."/>
            <person name="Heuer A."/>
            <person name="Rast P."/>
            <person name="Oberbeckmann S."/>
            <person name="Bunk B."/>
            <person name="Jeske O."/>
            <person name="Meyerdierks A."/>
            <person name="Storesund J.E."/>
            <person name="Kallscheuer N."/>
            <person name="Luecker S."/>
            <person name="Lage O.M."/>
            <person name="Pohl T."/>
            <person name="Merkel B.J."/>
            <person name="Hornburger P."/>
            <person name="Mueller R.-W."/>
            <person name="Bruemmer F."/>
            <person name="Labrenz M."/>
            <person name="Spormann A.M."/>
            <person name="Op Den Camp H."/>
            <person name="Overmann J."/>
            <person name="Amann R."/>
            <person name="Jetten M.S.M."/>
            <person name="Mascher T."/>
            <person name="Medema M.H."/>
            <person name="Devos D.P."/>
            <person name="Kaster A.-K."/>
            <person name="Ovreas L."/>
            <person name="Rohde M."/>
            <person name="Galperin M.Y."/>
            <person name="Jogler C."/>
        </authorList>
    </citation>
    <scope>NUCLEOTIDE SEQUENCE [LARGE SCALE GENOMIC DNA]</scope>
    <source>
        <strain evidence="12 13">Pla52o</strain>
    </source>
</reference>
<keyword evidence="5 8" id="KW-0648">Protein biosynthesis</keyword>
<keyword evidence="3 8" id="KW-0396">Initiation factor</keyword>
<evidence type="ECO:0000259" key="11">
    <source>
        <dbReference type="PROSITE" id="PS51722"/>
    </source>
</evidence>
<dbReference type="InterPro" id="IPR009000">
    <property type="entry name" value="Transl_B-barrel_sf"/>
</dbReference>
<dbReference type="NCBIfam" id="TIGR00231">
    <property type="entry name" value="small_GTP"/>
    <property type="match status" value="1"/>
</dbReference>
<feature type="domain" description="Tr-type G" evidence="11">
    <location>
        <begin position="486"/>
        <end position="659"/>
    </location>
</feature>
<comment type="function">
    <text evidence="7 8 9">One of the essential components for the initiation of protein synthesis. Protects formylmethionyl-tRNA from spontaneous hydrolysis and promotes its binding to the 30S ribosomal subunits. Also involved in the hydrolysis of GTP during the formation of the 70S ribosomal complex.</text>
</comment>
<dbReference type="PANTHER" id="PTHR43381">
    <property type="entry name" value="TRANSLATION INITIATION FACTOR IF-2-RELATED"/>
    <property type="match status" value="1"/>
</dbReference>
<dbReference type="Gene3D" id="2.40.30.10">
    <property type="entry name" value="Translation factors"/>
    <property type="match status" value="2"/>
</dbReference>
<evidence type="ECO:0000256" key="8">
    <source>
        <dbReference type="HAMAP-Rule" id="MF_00100"/>
    </source>
</evidence>
<evidence type="ECO:0000256" key="3">
    <source>
        <dbReference type="ARBA" id="ARBA00022540"/>
    </source>
</evidence>
<evidence type="ECO:0000256" key="5">
    <source>
        <dbReference type="ARBA" id="ARBA00022917"/>
    </source>
</evidence>
<dbReference type="GO" id="GO:0005525">
    <property type="term" value="F:GTP binding"/>
    <property type="evidence" value="ECO:0007669"/>
    <property type="project" value="UniProtKB-KW"/>
</dbReference>
<dbReference type="InterPro" id="IPR053905">
    <property type="entry name" value="EF-G-like_DII"/>
</dbReference>
<keyword evidence="13" id="KW-1185">Reference proteome</keyword>
<sequence>MPARIYALAKELNLDSKDLVDIVRKVGITGKGSALASLTDEETQKVRDHLAGSAKAAPPKAPVVAKATTSTTAPVAAVRDSVVPEKRKPVAIQIGRPSKAAKPEDVGGSKPAAPAPIRSPRFDDSPTSKKTAAEAAAKAAAEAAAAAEVAAAKASARKAAEPEAKPKNTPKDKPSRKSGVSGIAARVADKIGFGTRTIPTGNVDRSAPVAAVRPDSASPSGGGIRSLDRPASSGGGDKKGSKPKRREPRINVKMAALGDAPEAAVPKSAPGEPKAQKPDIKLSKDVIAGHKQGMKAPLEQIAQDDADSKRGGTRKIGSGGLSGFTGEKGHKGGKAVEEEDKPRKKGLSGMASARAERARGSSGGGGRRRHNDSFDRGGRESPYRRRTLKRKGTNTAAPRKEKIQLELPCTVRSFSEAAGVPVAQVLRTLMGMQIMVNINAQLDFETAELVAAEMDLDIELKASETLEEELITELEEKEDSEESLVARAPIVTFLGHVDHGKTSLLDYLVGINVARGEAGGITQHIRAYEVDKDGRKVTFVDTPGHEAFTEMRARGANVTDIAVLVIAADDGIMPQTAEAISHAKAAGVPIVVALNKIDLEGVDVTRVLTQLTEHQLTPSEWGGDVEVVRTSATKGTGMDELLETLLTIAEMQEYRANPTRKALGVCIESEQQGNRGVVAKLVVQNGTLRVGDILVCGPSHGRVRSMKDTLTGKNIKQAGPSTPVNITGLDQAPGAGDRFHVLKDIGQAREIAETRESASSRESLSGITTKVSFENFQEMLAGGKIGVEDRVKLNLIIRADVKGSLEAIEKELSKFDHPEVELRILQKSVGSVSLADITLASASDAVVLAFNVIPDDKARSLADDRGIEIRRYQVIYKLADDIKALIEGRLKPEERVVELGRALVKQVFQISRVGTIAGCYVAQGVIQRGCRIRVNRDGRTIGDYPLDTVKRIKEDVKEVPRGMECGIRLSGFNDIKQDDVLEAYRIEEVARTLD</sequence>